<keyword evidence="1" id="KW-0472">Membrane</keyword>
<dbReference type="InterPro" id="IPR038770">
    <property type="entry name" value="Na+/solute_symporter_sf"/>
</dbReference>
<organism evidence="2 3">
    <name type="scientific">Phytophthora kernoviae</name>
    <dbReference type="NCBI Taxonomy" id="325452"/>
    <lineage>
        <taxon>Eukaryota</taxon>
        <taxon>Sar</taxon>
        <taxon>Stramenopiles</taxon>
        <taxon>Oomycota</taxon>
        <taxon>Peronosporomycetes</taxon>
        <taxon>Peronosporales</taxon>
        <taxon>Peronosporaceae</taxon>
        <taxon>Phytophthora</taxon>
    </lineage>
</organism>
<dbReference type="Proteomes" id="UP000285624">
    <property type="component" value="Unassembled WGS sequence"/>
</dbReference>
<reference evidence="2 3" key="1">
    <citation type="journal article" date="2019" name="Mol. Plant Pathol.">
        <title>Genome sequencing of oomycete isolates from Chile supports the New Zealand origin of Phytophthora kernoviae and makes available the first Nothophytophthora sp. genome.</title>
        <authorList>
            <person name="Studholme D.J."/>
            <person name="Panda P."/>
            <person name="Sanfuentes Von Stowasser E."/>
            <person name="Gonzalez M."/>
            <person name="Hill R."/>
            <person name="Sambles C."/>
            <person name="Grant M."/>
            <person name="Williams N.M."/>
            <person name="McDougal R.L."/>
        </authorList>
    </citation>
    <scope>NUCLEOTIDE SEQUENCE [LARGE SCALE GENOMIC DNA]</scope>
    <source>
        <strain evidence="2">Chile4</strain>
    </source>
</reference>
<feature type="non-terminal residue" evidence="2">
    <location>
        <position position="82"/>
    </location>
</feature>
<dbReference type="AlphaFoldDB" id="A0A421GL41"/>
<proteinExistence type="predicted"/>
<comment type="caution">
    <text evidence="2">The sequence shown here is derived from an EMBL/GenBank/DDBJ whole genome shotgun (WGS) entry which is preliminary data.</text>
</comment>
<evidence type="ECO:0000256" key="1">
    <source>
        <dbReference type="SAM" id="Phobius"/>
    </source>
</evidence>
<keyword evidence="1" id="KW-0812">Transmembrane</keyword>
<sequence length="82" mass="8884">MANYSLAFVVVLVAAHPLGLFFPKYFKLPLITGYLVIGIMAGPFVANLLSEGLVDMLANYVSALALSFISFQAGQEIYLPEL</sequence>
<evidence type="ECO:0000313" key="3">
    <source>
        <dbReference type="Proteomes" id="UP000285624"/>
    </source>
</evidence>
<keyword evidence="3" id="KW-1185">Reference proteome</keyword>
<name>A0A421GL41_9STRA</name>
<dbReference type="EMBL" id="MBDN02000230">
    <property type="protein sequence ID" value="RLN77712.1"/>
    <property type="molecule type" value="Genomic_DNA"/>
</dbReference>
<dbReference type="PANTHER" id="PTHR43021:SF2">
    <property type="entry name" value="CATION_H+ EXCHANGER DOMAIN-CONTAINING PROTEIN"/>
    <property type="match status" value="1"/>
</dbReference>
<protein>
    <submittedName>
        <fullName evidence="2">Uncharacterized protein</fullName>
    </submittedName>
</protein>
<evidence type="ECO:0000313" key="2">
    <source>
        <dbReference type="EMBL" id="RLN77712.1"/>
    </source>
</evidence>
<gene>
    <name evidence="2" type="ORF">BBO99_00006530</name>
</gene>
<dbReference type="Gene3D" id="1.20.1530.20">
    <property type="match status" value="1"/>
</dbReference>
<feature type="transmembrane region" description="Helical" evidence="1">
    <location>
        <begin position="57"/>
        <end position="74"/>
    </location>
</feature>
<accession>A0A421GL41</accession>
<keyword evidence="1" id="KW-1133">Transmembrane helix</keyword>
<dbReference type="PANTHER" id="PTHR43021">
    <property type="entry name" value="NA(+)/H(+) ANTIPORTER-RELATED"/>
    <property type="match status" value="1"/>
</dbReference>
<feature type="transmembrane region" description="Helical" evidence="1">
    <location>
        <begin position="31"/>
        <end position="50"/>
    </location>
</feature>
<dbReference type="STRING" id="325452.A0A421GL41"/>